<name>A0ACB5T1Z6_AMBMO</name>
<keyword evidence="2" id="KW-1185">Reference proteome</keyword>
<gene>
    <name evidence="1" type="ORF">Amon02_000376000</name>
</gene>
<comment type="caution">
    <text evidence="1">The sequence shown here is derived from an EMBL/GenBank/DDBJ whole genome shotgun (WGS) entry which is preliminary data.</text>
</comment>
<evidence type="ECO:0000313" key="2">
    <source>
        <dbReference type="Proteomes" id="UP001165064"/>
    </source>
</evidence>
<evidence type="ECO:0000313" key="1">
    <source>
        <dbReference type="EMBL" id="GME79088.1"/>
    </source>
</evidence>
<protein>
    <submittedName>
        <fullName evidence="1">Unnamed protein product</fullName>
    </submittedName>
</protein>
<accession>A0ACB5T1Z6</accession>
<reference evidence="1" key="1">
    <citation type="submission" date="2023-04" db="EMBL/GenBank/DDBJ databases">
        <title>Ambrosiozyma monospora NBRC 10751.</title>
        <authorList>
            <person name="Ichikawa N."/>
            <person name="Sato H."/>
            <person name="Tonouchi N."/>
        </authorList>
    </citation>
    <scope>NUCLEOTIDE SEQUENCE</scope>
    <source>
        <strain evidence="1">NBRC 10751</strain>
    </source>
</reference>
<sequence>MASKDINKFMKPMCELMSKYAKLKVCIGEVKMTLTEEHVHFLGLCKGVSKLIIIPPEPKTDPIEEDSLILILRTTINLKKLILLSSECLRTGLQGLTQLNSLTLVSNSNNFLKMPVYKSIPTPTNVKKLNLDLLIQTKDNHKLPVPNNLYHFGCRAKALSHFNFKSCHHLRSITLFHTNLVDESDPLWRLLSSTIHSLRLKYRPSNKEKPDLETDGRLEGKYFGINVPVRLQHLTLKLNFPFSDSYSKHCIKRIFINTQEPQWSNDLLHQINQIGAYSPVFIPFPPLTKETSLFKQITEKKLVMTSSNNNNKNNNNNSIKKVANVKGNVIRKRNKPSLVCANCRRKKIKCDKQTPCHNCVKAGTTDTCTYSVRVIRNPFNNKQEKMIVPLNLVNGENSEVDNVALQMQMQLLKEQVKVLEGILENKRRQSSPETAPTNSSNGTVATHGSVDANFGFTTGFPSHPNSSGGSTYSSSSMSSPLSVTSSNYDLGNHSGAYQQSQIFLKPGLFDMKLERLKVFKILIKPSQRTYCLETNSWKASLPPKFDLCYNG</sequence>
<dbReference type="EMBL" id="BSXS01002435">
    <property type="protein sequence ID" value="GME79088.1"/>
    <property type="molecule type" value="Genomic_DNA"/>
</dbReference>
<organism evidence="1 2">
    <name type="scientific">Ambrosiozyma monospora</name>
    <name type="common">Yeast</name>
    <name type="synonym">Endomycopsis monosporus</name>
    <dbReference type="NCBI Taxonomy" id="43982"/>
    <lineage>
        <taxon>Eukaryota</taxon>
        <taxon>Fungi</taxon>
        <taxon>Dikarya</taxon>
        <taxon>Ascomycota</taxon>
        <taxon>Saccharomycotina</taxon>
        <taxon>Pichiomycetes</taxon>
        <taxon>Pichiales</taxon>
        <taxon>Pichiaceae</taxon>
        <taxon>Ambrosiozyma</taxon>
    </lineage>
</organism>
<proteinExistence type="predicted"/>
<dbReference type="Proteomes" id="UP001165064">
    <property type="component" value="Unassembled WGS sequence"/>
</dbReference>